<name>A0A2A2LM11_9BILA</name>
<feature type="compositionally biased region" description="Basic and acidic residues" evidence="1">
    <location>
        <begin position="1"/>
        <end position="19"/>
    </location>
</feature>
<reference evidence="2 3" key="1">
    <citation type="journal article" date="2017" name="Curr. Biol.">
        <title>Genome architecture and evolution of a unichromosomal asexual nematode.</title>
        <authorList>
            <person name="Fradin H."/>
            <person name="Zegar C."/>
            <person name="Gutwein M."/>
            <person name="Lucas J."/>
            <person name="Kovtun M."/>
            <person name="Corcoran D."/>
            <person name="Baugh L.R."/>
            <person name="Kiontke K."/>
            <person name="Gunsalus K."/>
            <person name="Fitch D.H."/>
            <person name="Piano F."/>
        </authorList>
    </citation>
    <scope>NUCLEOTIDE SEQUENCE [LARGE SCALE GENOMIC DNA]</scope>
    <source>
        <strain evidence="2">PF1309</strain>
    </source>
</reference>
<protein>
    <submittedName>
        <fullName evidence="2">Uncharacterized protein</fullName>
    </submittedName>
</protein>
<proteinExistence type="predicted"/>
<evidence type="ECO:0000313" key="2">
    <source>
        <dbReference type="EMBL" id="PAV87252.1"/>
    </source>
</evidence>
<sequence length="86" mass="9945">MREIEGRFEKDGQGKERQRVKSPTKQHAGMRQIQSAEVKAEAEMKTFEEANLAGRKSQTMQMQAEIGHKRVDNWNEAKVNEDREGE</sequence>
<dbReference type="EMBL" id="LIAE01006596">
    <property type="protein sequence ID" value="PAV87252.1"/>
    <property type="molecule type" value="Genomic_DNA"/>
</dbReference>
<accession>A0A2A2LM11</accession>
<evidence type="ECO:0000313" key="3">
    <source>
        <dbReference type="Proteomes" id="UP000218231"/>
    </source>
</evidence>
<dbReference type="AlphaFoldDB" id="A0A2A2LM11"/>
<organism evidence="2 3">
    <name type="scientific">Diploscapter pachys</name>
    <dbReference type="NCBI Taxonomy" id="2018661"/>
    <lineage>
        <taxon>Eukaryota</taxon>
        <taxon>Metazoa</taxon>
        <taxon>Ecdysozoa</taxon>
        <taxon>Nematoda</taxon>
        <taxon>Chromadorea</taxon>
        <taxon>Rhabditida</taxon>
        <taxon>Rhabditina</taxon>
        <taxon>Rhabditomorpha</taxon>
        <taxon>Rhabditoidea</taxon>
        <taxon>Rhabditidae</taxon>
        <taxon>Diploscapter</taxon>
    </lineage>
</organism>
<gene>
    <name evidence="2" type="ORF">WR25_15120</name>
</gene>
<evidence type="ECO:0000256" key="1">
    <source>
        <dbReference type="SAM" id="MobiDB-lite"/>
    </source>
</evidence>
<comment type="caution">
    <text evidence="2">The sequence shown here is derived from an EMBL/GenBank/DDBJ whole genome shotgun (WGS) entry which is preliminary data.</text>
</comment>
<feature type="region of interest" description="Disordered" evidence="1">
    <location>
        <begin position="1"/>
        <end position="32"/>
    </location>
</feature>
<dbReference type="Proteomes" id="UP000218231">
    <property type="component" value="Unassembled WGS sequence"/>
</dbReference>
<keyword evidence="3" id="KW-1185">Reference proteome</keyword>
<feature type="region of interest" description="Disordered" evidence="1">
    <location>
        <begin position="67"/>
        <end position="86"/>
    </location>
</feature>